<feature type="transmembrane region" description="Helical" evidence="1">
    <location>
        <begin position="24"/>
        <end position="45"/>
    </location>
</feature>
<dbReference type="EMBL" id="CZKB01000014">
    <property type="protein sequence ID" value="CUR60366.1"/>
    <property type="molecule type" value="Genomic_DNA"/>
</dbReference>
<evidence type="ECO:0000256" key="1">
    <source>
        <dbReference type="SAM" id="Phobius"/>
    </source>
</evidence>
<organism evidence="2">
    <name type="scientific">metagenome</name>
    <dbReference type="NCBI Taxonomy" id="256318"/>
    <lineage>
        <taxon>unclassified sequences</taxon>
        <taxon>metagenomes</taxon>
    </lineage>
</organism>
<proteinExistence type="predicted"/>
<evidence type="ECO:0000313" key="2">
    <source>
        <dbReference type="EMBL" id="CUR60366.1"/>
    </source>
</evidence>
<name>A0A2P2CEG7_9ZZZZ</name>
<protein>
    <submittedName>
        <fullName evidence="2">Putative integral mrmbrane protein</fullName>
    </submittedName>
</protein>
<reference evidence="2" key="1">
    <citation type="submission" date="2015-08" db="EMBL/GenBank/DDBJ databases">
        <authorList>
            <person name="Babu N.S."/>
            <person name="Beckwith C.J."/>
            <person name="Beseler K.G."/>
            <person name="Brison A."/>
            <person name="Carone J.V."/>
            <person name="Caskin T.P."/>
            <person name="Diamond M."/>
            <person name="Durham M.E."/>
            <person name="Foxe J.M."/>
            <person name="Go M."/>
            <person name="Henderson B.A."/>
            <person name="Jones I.B."/>
            <person name="McGettigan J.A."/>
            <person name="Micheletti S.J."/>
            <person name="Nasrallah M.E."/>
            <person name="Ortiz D."/>
            <person name="Piller C.R."/>
            <person name="Privatt S.R."/>
            <person name="Schneider S.L."/>
            <person name="Sharp S."/>
            <person name="Smith T.C."/>
            <person name="Stanton J.D."/>
            <person name="Ullery H.E."/>
            <person name="Wilson R.J."/>
            <person name="Serrano M.G."/>
            <person name="Buck G."/>
            <person name="Lee V."/>
            <person name="Wang Y."/>
            <person name="Carvalho R."/>
            <person name="Voegtly L."/>
            <person name="Shi R."/>
            <person name="Duckworth R."/>
            <person name="Johnson A."/>
            <person name="Loviza R."/>
            <person name="Walstead R."/>
            <person name="Shah Z."/>
            <person name="Kiflezghi M."/>
            <person name="Wade K."/>
            <person name="Ball S.L."/>
            <person name="Bradley K.W."/>
            <person name="Asai D.J."/>
            <person name="Bowman C.A."/>
            <person name="Russell D.A."/>
            <person name="Pope W.H."/>
            <person name="Jacobs-Sera D."/>
            <person name="Hendrix R.W."/>
            <person name="Hatfull G.F."/>
        </authorList>
    </citation>
    <scope>NUCLEOTIDE SEQUENCE</scope>
</reference>
<feature type="transmembrane region" description="Helical" evidence="1">
    <location>
        <begin position="132"/>
        <end position="149"/>
    </location>
</feature>
<dbReference type="AlphaFoldDB" id="A0A2P2CEG7"/>
<keyword evidence="1" id="KW-0472">Membrane</keyword>
<feature type="transmembrane region" description="Helical" evidence="1">
    <location>
        <begin position="65"/>
        <end position="87"/>
    </location>
</feature>
<keyword evidence="1" id="KW-0812">Transmembrane</keyword>
<keyword evidence="1" id="KW-1133">Transmembrane helix</keyword>
<sequence length="158" mass="16499">MTEHTHVDTDASTERTHSGSPVQAASALVGTAFLVVGVLGFIPGITTPYDGLRAAGHQSHAELFGLFQVSTLHNVVHLLFGVAGMVLARTWSAARGFLVGGGVVYLVLSLYGVVVDQQSQANVVPLNTADNWLHLVMGIGMIALGVALARRSATTHTS</sequence>
<feature type="transmembrane region" description="Helical" evidence="1">
    <location>
        <begin position="94"/>
        <end position="112"/>
    </location>
</feature>
<dbReference type="Pfam" id="PF14325">
    <property type="entry name" value="DUF4383"/>
    <property type="match status" value="1"/>
</dbReference>
<accession>A0A2P2CEG7</accession>
<gene>
    <name evidence="2" type="ORF">NOCA1210060</name>
</gene>